<gene>
    <name evidence="1" type="ORF">O1D97_03085</name>
</gene>
<comment type="caution">
    <text evidence="1">The sequence shown here is derived from an EMBL/GenBank/DDBJ whole genome shotgun (WGS) entry which is preliminary data.</text>
</comment>
<reference evidence="1" key="1">
    <citation type="submission" date="2022-12" db="EMBL/GenBank/DDBJ databases">
        <title>Marinomonas 15G1-11 sp. nov, isolated from marine algae.</title>
        <authorList>
            <person name="Butt M."/>
            <person name="Choi D.G."/>
            <person name="Kim J.M."/>
            <person name="Lee J.K."/>
            <person name="Baek J.H."/>
            <person name="Jeon C.O."/>
        </authorList>
    </citation>
    <scope>NUCLEOTIDE SEQUENCE</scope>
    <source>
        <strain evidence="1">15G1-11</strain>
    </source>
</reference>
<sequence length="100" mass="11703">MNLTVALGETEKTNLIIQRNWITGSLFYVENGEMRSLNKPTHSERSFLISRKQTFEFTVGLDEKHNIRLERIRPLVFGGVRPHSYEIFVNDELIKSYKGF</sequence>
<proteinExistence type="predicted"/>
<protein>
    <submittedName>
        <fullName evidence="1">Uncharacterized protein</fullName>
    </submittedName>
</protein>
<name>A0ABT4JQJ2_9GAMM</name>
<dbReference type="Proteomes" id="UP001149719">
    <property type="component" value="Unassembled WGS sequence"/>
</dbReference>
<dbReference type="EMBL" id="JAPUBN010000010">
    <property type="protein sequence ID" value="MCZ2720653.1"/>
    <property type="molecule type" value="Genomic_DNA"/>
</dbReference>
<evidence type="ECO:0000313" key="1">
    <source>
        <dbReference type="EMBL" id="MCZ2720653.1"/>
    </source>
</evidence>
<dbReference type="RefSeq" id="WP_269122724.1">
    <property type="nucleotide sequence ID" value="NZ_JAPUBN010000010.1"/>
</dbReference>
<accession>A0ABT4JQJ2</accession>
<organism evidence="1 2">
    <name type="scientific">Marinomonas phaeophyticola</name>
    <dbReference type="NCBI Taxonomy" id="3004091"/>
    <lineage>
        <taxon>Bacteria</taxon>
        <taxon>Pseudomonadati</taxon>
        <taxon>Pseudomonadota</taxon>
        <taxon>Gammaproteobacteria</taxon>
        <taxon>Oceanospirillales</taxon>
        <taxon>Oceanospirillaceae</taxon>
        <taxon>Marinomonas</taxon>
    </lineage>
</organism>
<keyword evidence="2" id="KW-1185">Reference proteome</keyword>
<evidence type="ECO:0000313" key="2">
    <source>
        <dbReference type="Proteomes" id="UP001149719"/>
    </source>
</evidence>